<dbReference type="InterPro" id="IPR009072">
    <property type="entry name" value="Histone-fold"/>
</dbReference>
<dbReference type="STRING" id="4072.A0A2G2Z902"/>
<accession>A0A2G2Z902</accession>
<keyword evidence="4" id="KW-0158">Chromosome</keyword>
<protein>
    <submittedName>
        <fullName evidence="8">Histone H4</fullName>
    </submittedName>
</protein>
<proteinExistence type="inferred from homology"/>
<evidence type="ECO:0000256" key="2">
    <source>
        <dbReference type="ARBA" id="ARBA00004286"/>
    </source>
</evidence>
<evidence type="ECO:0000256" key="3">
    <source>
        <dbReference type="ARBA" id="ARBA00006564"/>
    </source>
</evidence>
<dbReference type="SMR" id="A0A2G2Z902"/>
<dbReference type="Gramene" id="PHT78476">
    <property type="protein sequence ID" value="PHT78476"/>
    <property type="gene ID" value="T459_16528"/>
</dbReference>
<dbReference type="GO" id="GO:0003677">
    <property type="term" value="F:DNA binding"/>
    <property type="evidence" value="ECO:0007669"/>
    <property type="project" value="UniProtKB-KW"/>
</dbReference>
<dbReference type="Proteomes" id="UP000222542">
    <property type="component" value="Unassembled WGS sequence"/>
</dbReference>
<evidence type="ECO:0000313" key="9">
    <source>
        <dbReference type="Proteomes" id="UP000222542"/>
    </source>
</evidence>
<dbReference type="PANTHER" id="PTHR10484">
    <property type="entry name" value="HISTONE H4"/>
    <property type="match status" value="1"/>
</dbReference>
<gene>
    <name evidence="8" type="ORF">T459_16528</name>
</gene>
<comment type="similarity">
    <text evidence="3">Belongs to the histone H4 family.</text>
</comment>
<keyword evidence="9" id="KW-1185">Reference proteome</keyword>
<comment type="caution">
    <text evidence="8">The sequence shown here is derived from an EMBL/GenBank/DDBJ whole genome shotgun (WGS) entry which is preliminary data.</text>
</comment>
<evidence type="ECO:0000256" key="1">
    <source>
        <dbReference type="ARBA" id="ARBA00004123"/>
    </source>
</evidence>
<reference evidence="8 9" key="1">
    <citation type="journal article" date="2014" name="Nat. Genet.">
        <title>Genome sequence of the hot pepper provides insights into the evolution of pungency in Capsicum species.</title>
        <authorList>
            <person name="Kim S."/>
            <person name="Park M."/>
            <person name="Yeom S.I."/>
            <person name="Kim Y.M."/>
            <person name="Lee J.M."/>
            <person name="Lee H.A."/>
            <person name="Seo E."/>
            <person name="Choi J."/>
            <person name="Cheong K."/>
            <person name="Kim K.T."/>
            <person name="Jung K."/>
            <person name="Lee G.W."/>
            <person name="Oh S.K."/>
            <person name="Bae C."/>
            <person name="Kim S.B."/>
            <person name="Lee H.Y."/>
            <person name="Kim S.Y."/>
            <person name="Kim M.S."/>
            <person name="Kang B.C."/>
            <person name="Jo Y.D."/>
            <person name="Yang H.B."/>
            <person name="Jeong H.J."/>
            <person name="Kang W.H."/>
            <person name="Kwon J.K."/>
            <person name="Shin C."/>
            <person name="Lim J.Y."/>
            <person name="Park J.H."/>
            <person name="Huh J.H."/>
            <person name="Kim J.S."/>
            <person name="Kim B.D."/>
            <person name="Cohen O."/>
            <person name="Paran I."/>
            <person name="Suh M.C."/>
            <person name="Lee S.B."/>
            <person name="Kim Y.K."/>
            <person name="Shin Y."/>
            <person name="Noh S.J."/>
            <person name="Park J."/>
            <person name="Seo Y.S."/>
            <person name="Kwon S.Y."/>
            <person name="Kim H.A."/>
            <person name="Park J.M."/>
            <person name="Kim H.J."/>
            <person name="Choi S.B."/>
            <person name="Bosland P.W."/>
            <person name="Reeves G."/>
            <person name="Jo S.H."/>
            <person name="Lee B.W."/>
            <person name="Cho H.T."/>
            <person name="Choi H.S."/>
            <person name="Lee M.S."/>
            <person name="Yu Y."/>
            <person name="Do Choi Y."/>
            <person name="Park B.S."/>
            <person name="van Deynze A."/>
            <person name="Ashrafi H."/>
            <person name="Hill T."/>
            <person name="Kim W.T."/>
            <person name="Pai H.S."/>
            <person name="Ahn H.K."/>
            <person name="Yeam I."/>
            <person name="Giovannoni J.J."/>
            <person name="Rose J.K."/>
            <person name="Sorensen I."/>
            <person name="Lee S.J."/>
            <person name="Kim R.W."/>
            <person name="Choi I.Y."/>
            <person name="Choi B.S."/>
            <person name="Lim J.S."/>
            <person name="Lee Y.H."/>
            <person name="Choi D."/>
        </authorList>
    </citation>
    <scope>NUCLEOTIDE SEQUENCE [LARGE SCALE GENOMIC DNA]</scope>
    <source>
        <strain evidence="9">cv. CM334</strain>
    </source>
</reference>
<dbReference type="Gene3D" id="1.10.20.10">
    <property type="entry name" value="Histone, subunit A"/>
    <property type="match status" value="1"/>
</dbReference>
<name>A0A2G2Z902_CAPAN</name>
<dbReference type="AlphaFoldDB" id="A0A2G2Z902"/>
<comment type="subcellular location">
    <subcellularLocation>
        <location evidence="2">Chromosome</location>
    </subcellularLocation>
    <subcellularLocation>
        <location evidence="1">Nucleus</location>
    </subcellularLocation>
</comment>
<keyword evidence="6" id="KW-0539">Nucleus</keyword>
<dbReference type="GO" id="GO:0000786">
    <property type="term" value="C:nucleosome"/>
    <property type="evidence" value="ECO:0007669"/>
    <property type="project" value="UniProtKB-KW"/>
</dbReference>
<evidence type="ECO:0000256" key="5">
    <source>
        <dbReference type="ARBA" id="ARBA00023125"/>
    </source>
</evidence>
<evidence type="ECO:0000256" key="4">
    <source>
        <dbReference type="ARBA" id="ARBA00022454"/>
    </source>
</evidence>
<keyword evidence="7" id="KW-0544">Nucleosome core</keyword>
<dbReference type="GO" id="GO:0030527">
    <property type="term" value="F:structural constituent of chromatin"/>
    <property type="evidence" value="ECO:0000318"/>
    <property type="project" value="GO_Central"/>
</dbReference>
<dbReference type="SMART" id="SM00417">
    <property type="entry name" value="H4"/>
    <property type="match status" value="1"/>
</dbReference>
<reference evidence="8 9" key="2">
    <citation type="journal article" date="2017" name="Genome Biol.">
        <title>New reference genome sequences of hot pepper reveal the massive evolution of plant disease-resistance genes by retroduplication.</title>
        <authorList>
            <person name="Kim S."/>
            <person name="Park J."/>
            <person name="Yeom S.I."/>
            <person name="Kim Y.M."/>
            <person name="Seo E."/>
            <person name="Kim K.T."/>
            <person name="Kim M.S."/>
            <person name="Lee J.M."/>
            <person name="Cheong K."/>
            <person name="Shin H.S."/>
            <person name="Kim S.B."/>
            <person name="Han K."/>
            <person name="Lee J."/>
            <person name="Park M."/>
            <person name="Lee H.A."/>
            <person name="Lee H.Y."/>
            <person name="Lee Y."/>
            <person name="Oh S."/>
            <person name="Lee J.H."/>
            <person name="Choi E."/>
            <person name="Choi E."/>
            <person name="Lee S.E."/>
            <person name="Jeon J."/>
            <person name="Kim H."/>
            <person name="Choi G."/>
            <person name="Song H."/>
            <person name="Lee J."/>
            <person name="Lee S.C."/>
            <person name="Kwon J.K."/>
            <person name="Lee H.Y."/>
            <person name="Koo N."/>
            <person name="Hong Y."/>
            <person name="Kim R.W."/>
            <person name="Kang W.H."/>
            <person name="Huh J.H."/>
            <person name="Kang B.C."/>
            <person name="Yang T.J."/>
            <person name="Lee Y.H."/>
            <person name="Bennetzen J.L."/>
            <person name="Choi D."/>
        </authorList>
    </citation>
    <scope>NUCLEOTIDE SEQUENCE [LARGE SCALE GENOMIC DNA]</scope>
    <source>
        <strain evidence="9">cv. CM334</strain>
    </source>
</reference>
<evidence type="ECO:0000256" key="6">
    <source>
        <dbReference type="ARBA" id="ARBA00023242"/>
    </source>
</evidence>
<keyword evidence="5" id="KW-0238">DNA-binding</keyword>
<dbReference type="SUPFAM" id="SSF47113">
    <property type="entry name" value="Histone-fold"/>
    <property type="match status" value="1"/>
</dbReference>
<dbReference type="GO" id="GO:0006334">
    <property type="term" value="P:nucleosome assembly"/>
    <property type="evidence" value="ECO:0000318"/>
    <property type="project" value="GO_Central"/>
</dbReference>
<dbReference type="GO" id="GO:0005634">
    <property type="term" value="C:nucleus"/>
    <property type="evidence" value="ECO:0000318"/>
    <property type="project" value="GO_Central"/>
</dbReference>
<evidence type="ECO:0000256" key="7">
    <source>
        <dbReference type="ARBA" id="ARBA00023269"/>
    </source>
</evidence>
<sequence length="146" mass="16315">MSNRGMGGKGGAKKHKKVLRDNIKGITKPTIRRITRRGGVKHIFRFIDGETRCVLKTVLGNVILVEVTYIEHARRKEGEDGGDGGLVGEDDGDIGCGDEWHRWKMFFGFGVVRISAFSILQKLFCQEDVVQIWGCGSCENFCILEL</sequence>
<organism evidence="8 9">
    <name type="scientific">Capsicum annuum</name>
    <name type="common">Capsicum pepper</name>
    <dbReference type="NCBI Taxonomy" id="4072"/>
    <lineage>
        <taxon>Eukaryota</taxon>
        <taxon>Viridiplantae</taxon>
        <taxon>Streptophyta</taxon>
        <taxon>Embryophyta</taxon>
        <taxon>Tracheophyta</taxon>
        <taxon>Spermatophyta</taxon>
        <taxon>Magnoliopsida</taxon>
        <taxon>eudicotyledons</taxon>
        <taxon>Gunneridae</taxon>
        <taxon>Pentapetalae</taxon>
        <taxon>asterids</taxon>
        <taxon>lamiids</taxon>
        <taxon>Solanales</taxon>
        <taxon>Solanaceae</taxon>
        <taxon>Solanoideae</taxon>
        <taxon>Capsiceae</taxon>
        <taxon>Capsicum</taxon>
    </lineage>
</organism>
<dbReference type="InterPro" id="IPR001951">
    <property type="entry name" value="Histone_H4"/>
</dbReference>
<evidence type="ECO:0000313" key="8">
    <source>
        <dbReference type="EMBL" id="PHT78476.1"/>
    </source>
</evidence>
<dbReference type="GO" id="GO:0046982">
    <property type="term" value="F:protein heterodimerization activity"/>
    <property type="evidence" value="ECO:0007669"/>
    <property type="project" value="InterPro"/>
</dbReference>
<dbReference type="EMBL" id="AYRZ02000006">
    <property type="protein sequence ID" value="PHT78476.1"/>
    <property type="molecule type" value="Genomic_DNA"/>
</dbReference>